<evidence type="ECO:0000313" key="3">
    <source>
        <dbReference type="Proteomes" id="UP001189429"/>
    </source>
</evidence>
<feature type="compositionally biased region" description="Low complexity" evidence="1">
    <location>
        <begin position="165"/>
        <end position="176"/>
    </location>
</feature>
<reference evidence="2" key="1">
    <citation type="submission" date="2023-10" db="EMBL/GenBank/DDBJ databases">
        <authorList>
            <person name="Chen Y."/>
            <person name="Shah S."/>
            <person name="Dougan E. K."/>
            <person name="Thang M."/>
            <person name="Chan C."/>
        </authorList>
    </citation>
    <scope>NUCLEOTIDE SEQUENCE [LARGE SCALE GENOMIC DNA]</scope>
</reference>
<evidence type="ECO:0000256" key="1">
    <source>
        <dbReference type="SAM" id="MobiDB-lite"/>
    </source>
</evidence>
<dbReference type="Proteomes" id="UP001189429">
    <property type="component" value="Unassembled WGS sequence"/>
</dbReference>
<dbReference type="EMBL" id="CAUYUJ010018110">
    <property type="protein sequence ID" value="CAK0880710.1"/>
    <property type="molecule type" value="Genomic_DNA"/>
</dbReference>
<keyword evidence="3" id="KW-1185">Reference proteome</keyword>
<feature type="region of interest" description="Disordered" evidence="1">
    <location>
        <begin position="108"/>
        <end position="208"/>
    </location>
</feature>
<comment type="caution">
    <text evidence="2">The sequence shown here is derived from an EMBL/GenBank/DDBJ whole genome shotgun (WGS) entry which is preliminary data.</text>
</comment>
<protein>
    <submittedName>
        <fullName evidence="2">Uncharacterized protein</fullName>
    </submittedName>
</protein>
<accession>A0ABN9W3Q7</accession>
<sequence length="388" mass="41780">MRLPILVVHFVRWFRHRSCNVPSISSGRPRARARGGRLNEDGTRPAASRPLRDPQAGRTAAGGSRCSRGRHPPGRPRAEVAAAAGHAAARAADHSSAAAWAAVGAAPGAAAAGGPEGPAAAGGGSWRGRRNRGAADGASFAGRPPGGLRPACGAQRRHRARGARRSAAAVGGRLRAPLPPWTRRLPEPGGSAADSPDAPVEAPTTTTPDGYRSKFLLDMFGLRTSANGTRIEELEDFMPQCLAHLHRVIRRVDRWYTDEQLGVLLSRECDLDQTFLSYEDGFKHREACEEFGADLTKARFEELASGSTKGYLEFCAKLAMIMHAGAHDDRHDHAGGAARERRLGVVVELFNRRHVHSCVRMPLGRARVPQGDLRARKLDGKEEAEEEE</sequence>
<feature type="compositionally biased region" description="Gly residues" evidence="1">
    <location>
        <begin position="114"/>
        <end position="126"/>
    </location>
</feature>
<organism evidence="2 3">
    <name type="scientific">Prorocentrum cordatum</name>
    <dbReference type="NCBI Taxonomy" id="2364126"/>
    <lineage>
        <taxon>Eukaryota</taxon>
        <taxon>Sar</taxon>
        <taxon>Alveolata</taxon>
        <taxon>Dinophyceae</taxon>
        <taxon>Prorocentrales</taxon>
        <taxon>Prorocentraceae</taxon>
        <taxon>Prorocentrum</taxon>
    </lineage>
</organism>
<proteinExistence type="predicted"/>
<evidence type="ECO:0000313" key="2">
    <source>
        <dbReference type="EMBL" id="CAK0880710.1"/>
    </source>
</evidence>
<feature type="non-terminal residue" evidence="2">
    <location>
        <position position="388"/>
    </location>
</feature>
<feature type="region of interest" description="Disordered" evidence="1">
    <location>
        <begin position="21"/>
        <end position="87"/>
    </location>
</feature>
<gene>
    <name evidence="2" type="ORF">PCOR1329_LOCUS63780</name>
</gene>
<feature type="compositionally biased region" description="Basic residues" evidence="1">
    <location>
        <begin position="155"/>
        <end position="164"/>
    </location>
</feature>
<name>A0ABN9W3Q7_9DINO</name>